<evidence type="ECO:0000256" key="20">
    <source>
        <dbReference type="ARBA" id="ARBA00032552"/>
    </source>
</evidence>
<dbReference type="InterPro" id="IPR029044">
    <property type="entry name" value="Nucleotide-diphossugar_trans"/>
</dbReference>
<evidence type="ECO:0000259" key="26">
    <source>
        <dbReference type="PROSITE" id="PS50940"/>
    </source>
</evidence>
<keyword evidence="7 27" id="KW-0328">Glycosyltransferase</keyword>
<comment type="subcellular location">
    <subcellularLocation>
        <location evidence="2">Golgi apparatus membrane</location>
        <topology evidence="2">Single-pass type II membrane protein</topology>
    </subcellularLocation>
</comment>
<evidence type="ECO:0000256" key="3">
    <source>
        <dbReference type="ARBA" id="ARBA00004922"/>
    </source>
</evidence>
<evidence type="ECO:0000256" key="12">
    <source>
        <dbReference type="ARBA" id="ARBA00022989"/>
    </source>
</evidence>
<feature type="region of interest" description="Disordered" evidence="25">
    <location>
        <begin position="40"/>
        <end position="76"/>
    </location>
</feature>
<comment type="pathway">
    <text evidence="3">Protein modification; protein glycosylation.</text>
</comment>
<dbReference type="GO" id="GO:0006487">
    <property type="term" value="P:protein N-linked glycosylation"/>
    <property type="evidence" value="ECO:0007669"/>
    <property type="project" value="TreeGrafter"/>
</dbReference>
<evidence type="ECO:0000256" key="16">
    <source>
        <dbReference type="ARBA" id="ARBA00023180"/>
    </source>
</evidence>
<feature type="region of interest" description="Disordered" evidence="25">
    <location>
        <begin position="321"/>
        <end position="391"/>
    </location>
</feature>
<keyword evidence="9" id="KW-0812">Transmembrane</keyword>
<evidence type="ECO:0000256" key="21">
    <source>
        <dbReference type="ARBA" id="ARBA00032915"/>
    </source>
</evidence>
<dbReference type="PROSITE" id="PS50940">
    <property type="entry name" value="CHIT_BIND_II"/>
    <property type="match status" value="1"/>
</dbReference>
<organism evidence="27 28">
    <name type="scientific">Amphibalanus amphitrite</name>
    <name type="common">Striped barnacle</name>
    <name type="synonym">Balanus amphitrite</name>
    <dbReference type="NCBI Taxonomy" id="1232801"/>
    <lineage>
        <taxon>Eukaryota</taxon>
        <taxon>Metazoa</taxon>
        <taxon>Ecdysozoa</taxon>
        <taxon>Arthropoda</taxon>
        <taxon>Crustacea</taxon>
        <taxon>Multicrustacea</taxon>
        <taxon>Cirripedia</taxon>
        <taxon>Thoracica</taxon>
        <taxon>Thoracicalcarea</taxon>
        <taxon>Balanomorpha</taxon>
        <taxon>Balanoidea</taxon>
        <taxon>Balanidae</taxon>
        <taxon>Amphibalaninae</taxon>
        <taxon>Amphibalanus</taxon>
    </lineage>
</organism>
<dbReference type="EMBL" id="VIIS01000445">
    <property type="protein sequence ID" value="KAF0309005.1"/>
    <property type="molecule type" value="Genomic_DNA"/>
</dbReference>
<evidence type="ECO:0000256" key="5">
    <source>
        <dbReference type="ARBA" id="ARBA00012613"/>
    </source>
</evidence>
<keyword evidence="14" id="KW-0472">Membrane</keyword>
<dbReference type="Gene3D" id="3.90.550.10">
    <property type="entry name" value="Spore Coat Polysaccharide Biosynthesis Protein SpsA, Chain A"/>
    <property type="match status" value="1"/>
</dbReference>
<evidence type="ECO:0000256" key="11">
    <source>
        <dbReference type="ARBA" id="ARBA00022968"/>
    </source>
</evidence>
<dbReference type="Proteomes" id="UP000440578">
    <property type="component" value="Unassembled WGS sequence"/>
</dbReference>
<evidence type="ECO:0000256" key="13">
    <source>
        <dbReference type="ARBA" id="ARBA00023034"/>
    </source>
</evidence>
<dbReference type="PANTHER" id="PTHR12871:SF0">
    <property type="entry name" value="ALPHA-1,6-MANNOSYL-GLYCOPROTEIN 2-BETA-N-ACETYLGLUCOSAMINYLTRANSFERASE"/>
    <property type="match status" value="1"/>
</dbReference>
<feature type="compositionally biased region" description="Low complexity" evidence="25">
    <location>
        <begin position="349"/>
        <end position="387"/>
    </location>
</feature>
<evidence type="ECO:0000313" key="28">
    <source>
        <dbReference type="Proteomes" id="UP000440578"/>
    </source>
</evidence>
<keyword evidence="17" id="KW-0464">Manganese</keyword>
<accession>A0A6A4WQD8</accession>
<dbReference type="PANTHER" id="PTHR12871">
    <property type="entry name" value="BETA-1,2-N-ACETYLGLUCOSAMINYLTRANSFERASE II"/>
    <property type="match status" value="1"/>
</dbReference>
<feature type="binding site" evidence="23">
    <location>
        <begin position="217"/>
        <end position="221"/>
    </location>
    <ligand>
        <name>substrate</name>
    </ligand>
</feature>
<keyword evidence="12" id="KW-1133">Transmembrane helix</keyword>
<dbReference type="GO" id="GO:0000139">
    <property type="term" value="C:Golgi membrane"/>
    <property type="evidence" value="ECO:0007669"/>
    <property type="project" value="UniProtKB-SubCell"/>
</dbReference>
<feature type="compositionally biased region" description="Pro residues" evidence="25">
    <location>
        <begin position="336"/>
        <end position="348"/>
    </location>
</feature>
<feature type="disulfide bond" evidence="24">
    <location>
        <begin position="184"/>
        <end position="198"/>
    </location>
</feature>
<evidence type="ECO:0000256" key="14">
    <source>
        <dbReference type="ARBA" id="ARBA00023136"/>
    </source>
</evidence>
<sequence length="439" mass="49028">MRRRRGAMLPRLLARLLRTALVFLLVLAFLLLQLHSPAPSAAPAGAEPSEGSSPSEPSSSPVSTAPPPPTTPLSPWLAGTVERLNDEQVVHAPSGGEPAPLQPSDVVIVIQVHTRLDYLRQLIGSLRAARGIETVLLVFSHDVFDEAVNAEVRRVDFCRFTQVFYPFSLQLHPHTFPGQSAQDCARDMTRDRAVKAGCVNALYPDKYGHYREARFTQTKHHWWWKANRTPVVAPGGRIQLDCELIDGDVCAWRIDGTHLGVDHFYNVDPPAQVHALFPDHERVCSIVITDIDWRYDGYWTCWPLGEFSHYSSRAARVTVSGTPITTEPPTAEPTSQAPPEPSTTPPAPETSTPYQPTTTPYQPTTTPYQPTTTPYQPTTTPYRPSTTIGPDPDFVCPTPFGLYPDPRDDSYFYFCEEGHPIHLQCEYPLHWDDVQKKCD</sequence>
<evidence type="ECO:0000256" key="4">
    <source>
        <dbReference type="ARBA" id="ARBA00011011"/>
    </source>
</evidence>
<dbReference type="GO" id="GO:0005795">
    <property type="term" value="C:Golgi stack"/>
    <property type="evidence" value="ECO:0007669"/>
    <property type="project" value="InterPro"/>
</dbReference>
<dbReference type="AlphaFoldDB" id="A0A6A4WQD8"/>
<protein>
    <recommendedName>
        <fullName evidence="6">Alpha-1,6-mannosyl-glycoprotein 2-beta-N-acetylglucosaminyltransferase</fullName>
        <ecNumber evidence="5">2.4.1.143</ecNumber>
    </recommendedName>
    <alternativeName>
        <fullName evidence="21">Beta-1,2-N-acetylglucosaminyltransferase II</fullName>
    </alternativeName>
    <alternativeName>
        <fullName evidence="20">GlcNAc-T II</fullName>
    </alternativeName>
    <alternativeName>
        <fullName evidence="19">Mannoside acetylglucosaminyltransferase 2</fullName>
    </alternativeName>
    <alternativeName>
        <fullName evidence="18">N-glycosyl-oligosaccharide-glycoprotein N-acetylglucosaminyltransferase II</fullName>
    </alternativeName>
</protein>
<feature type="compositionally biased region" description="Low complexity" evidence="25">
    <location>
        <begin position="40"/>
        <end position="63"/>
    </location>
</feature>
<evidence type="ECO:0000256" key="7">
    <source>
        <dbReference type="ARBA" id="ARBA00022676"/>
    </source>
</evidence>
<evidence type="ECO:0000256" key="1">
    <source>
        <dbReference type="ARBA" id="ARBA00001936"/>
    </source>
</evidence>
<name>A0A6A4WQD8_AMPAM</name>
<dbReference type="InterPro" id="IPR002557">
    <property type="entry name" value="Chitin-bd_dom"/>
</dbReference>
<keyword evidence="10" id="KW-0479">Metal-binding</keyword>
<keyword evidence="13" id="KW-0333">Golgi apparatus</keyword>
<feature type="domain" description="Chitin-binding type-2" evidence="26">
    <location>
        <begin position="393"/>
        <end position="439"/>
    </location>
</feature>
<evidence type="ECO:0000256" key="22">
    <source>
        <dbReference type="ARBA" id="ARBA00093257"/>
    </source>
</evidence>
<feature type="compositionally biased region" description="Low complexity" evidence="25">
    <location>
        <begin position="322"/>
        <end position="335"/>
    </location>
</feature>
<dbReference type="GO" id="GO:0008455">
    <property type="term" value="F:alpha-1,6-mannosylglycoprotein 2-beta-N-acetylglucosaminyltransferase activity"/>
    <property type="evidence" value="ECO:0007669"/>
    <property type="project" value="UniProtKB-EC"/>
</dbReference>
<keyword evidence="8 27" id="KW-0808">Transferase</keyword>
<reference evidence="27 28" key="1">
    <citation type="submission" date="2019-07" db="EMBL/GenBank/DDBJ databases">
        <title>Draft genome assembly of a fouling barnacle, Amphibalanus amphitrite (Darwin, 1854): The first reference genome for Thecostraca.</title>
        <authorList>
            <person name="Kim W."/>
        </authorList>
    </citation>
    <scope>NUCLEOTIDE SEQUENCE [LARGE SCALE GENOMIC DNA]</scope>
    <source>
        <strain evidence="27">SNU_AA5</strain>
        <tissue evidence="27">Soma without cirri and trophi</tissue>
    </source>
</reference>
<dbReference type="Pfam" id="PF05060">
    <property type="entry name" value="MGAT2"/>
    <property type="match status" value="1"/>
</dbReference>
<evidence type="ECO:0000256" key="18">
    <source>
        <dbReference type="ARBA" id="ARBA00029663"/>
    </source>
</evidence>
<keyword evidence="28" id="KW-1185">Reference proteome</keyword>
<evidence type="ECO:0000256" key="25">
    <source>
        <dbReference type="SAM" id="MobiDB-lite"/>
    </source>
</evidence>
<comment type="cofactor">
    <cofactor evidence="1">
        <name>Mn(2+)</name>
        <dbReference type="ChEBI" id="CHEBI:29035"/>
    </cofactor>
</comment>
<dbReference type="InterPro" id="IPR036508">
    <property type="entry name" value="Chitin-bd_dom_sf"/>
</dbReference>
<dbReference type="GO" id="GO:0005576">
    <property type="term" value="C:extracellular region"/>
    <property type="evidence" value="ECO:0007669"/>
    <property type="project" value="InterPro"/>
</dbReference>
<evidence type="ECO:0000256" key="24">
    <source>
        <dbReference type="PIRSR" id="PIRSR607754-3"/>
    </source>
</evidence>
<comment type="caution">
    <text evidence="27">The sequence shown here is derived from an EMBL/GenBank/DDBJ whole genome shotgun (WGS) entry which is preliminary data.</text>
</comment>
<dbReference type="GO" id="GO:0009312">
    <property type="term" value="P:oligosaccharide biosynthetic process"/>
    <property type="evidence" value="ECO:0007669"/>
    <property type="project" value="InterPro"/>
</dbReference>
<gene>
    <name evidence="27" type="primary">Mgat2</name>
    <name evidence="27" type="ORF">FJT64_019849</name>
</gene>
<dbReference type="SUPFAM" id="SSF57625">
    <property type="entry name" value="Invertebrate chitin-binding proteins"/>
    <property type="match status" value="1"/>
</dbReference>
<evidence type="ECO:0000256" key="19">
    <source>
        <dbReference type="ARBA" id="ARBA00031203"/>
    </source>
</evidence>
<dbReference type="Gene3D" id="2.170.140.10">
    <property type="entry name" value="Chitin binding domain"/>
    <property type="match status" value="1"/>
</dbReference>
<evidence type="ECO:0000256" key="2">
    <source>
        <dbReference type="ARBA" id="ARBA00004323"/>
    </source>
</evidence>
<evidence type="ECO:0000256" key="6">
    <source>
        <dbReference type="ARBA" id="ARBA00014817"/>
    </source>
</evidence>
<comment type="catalytic activity">
    <reaction evidence="22">
        <text>an N(4)-{beta-D-GlcNAc-(1-&gt;2)-alpha-D-Man-(1-&gt;3)-[alpha-D-Man-(1-&gt;6)]-beta-D-Man-(1-&gt;4)-beta-D-GlcNAc-(1-&gt;4)-beta-D-GlcNAc}-L-asparaginyl-[protein] + UDP-N-acetyl-alpha-D-glucosamine = N(4)-{beta-D-GlcNAc-(1-&gt;2)-alpha-D-Man-(1-&gt;3)-[beta-D-GlcNAc-(1-&gt;2)-alpha-D-Man-(1-&gt;6)]-beta-D-Man-(1-&gt;4)-beta-D-GlcNAc-(1-&gt;4)-beta-D-GlcNAc}-L-asparaginyl-[protein] + UDP + H(+)</text>
        <dbReference type="Rhea" id="RHEA:12941"/>
        <dbReference type="Rhea" id="RHEA-COMP:13526"/>
        <dbReference type="Rhea" id="RHEA-COMP:14369"/>
        <dbReference type="ChEBI" id="CHEBI:15378"/>
        <dbReference type="ChEBI" id="CHEBI:57705"/>
        <dbReference type="ChEBI" id="CHEBI:58223"/>
        <dbReference type="ChEBI" id="CHEBI:60615"/>
        <dbReference type="ChEBI" id="CHEBI:60651"/>
        <dbReference type="EC" id="2.4.1.143"/>
    </reaction>
</comment>
<evidence type="ECO:0000256" key="9">
    <source>
        <dbReference type="ARBA" id="ARBA00022692"/>
    </source>
</evidence>
<proteinExistence type="inferred from homology"/>
<evidence type="ECO:0000256" key="8">
    <source>
        <dbReference type="ARBA" id="ARBA00022679"/>
    </source>
</evidence>
<dbReference type="UniPathway" id="UPA00378"/>
<dbReference type="OrthoDB" id="6019616at2759"/>
<dbReference type="EC" id="2.4.1.143" evidence="5"/>
<dbReference type="GO" id="GO:0008061">
    <property type="term" value="F:chitin binding"/>
    <property type="evidence" value="ECO:0007669"/>
    <property type="project" value="InterPro"/>
</dbReference>
<dbReference type="Pfam" id="PF01607">
    <property type="entry name" value="CBM_14"/>
    <property type="match status" value="1"/>
</dbReference>
<dbReference type="InterPro" id="IPR007754">
    <property type="entry name" value="GlcNAc_II"/>
</dbReference>
<keyword evidence="11" id="KW-0735">Signal-anchor</keyword>
<dbReference type="InterPro" id="IPR036179">
    <property type="entry name" value="Ig-like_dom_sf"/>
</dbReference>
<comment type="similarity">
    <text evidence="4">Belongs to the glycosyltransferase 16 (GT16) protein family.</text>
</comment>
<evidence type="ECO:0000256" key="10">
    <source>
        <dbReference type="ARBA" id="ARBA00022723"/>
    </source>
</evidence>
<keyword evidence="15 24" id="KW-1015">Disulfide bond</keyword>
<evidence type="ECO:0000256" key="15">
    <source>
        <dbReference type="ARBA" id="ARBA00023157"/>
    </source>
</evidence>
<feature type="binding site" evidence="23">
    <location>
        <begin position="111"/>
        <end position="115"/>
    </location>
    <ligand>
        <name>substrate</name>
    </ligand>
</feature>
<keyword evidence="16" id="KW-0325">Glycoprotein</keyword>
<feature type="binding site" evidence="23">
    <location>
        <position position="142"/>
    </location>
    <ligand>
        <name>substrate</name>
    </ligand>
</feature>
<evidence type="ECO:0000256" key="23">
    <source>
        <dbReference type="PIRSR" id="PIRSR607754-1"/>
    </source>
</evidence>
<dbReference type="SUPFAM" id="SSF48726">
    <property type="entry name" value="Immunoglobulin"/>
    <property type="match status" value="1"/>
</dbReference>
<evidence type="ECO:0000256" key="17">
    <source>
        <dbReference type="ARBA" id="ARBA00023211"/>
    </source>
</evidence>
<dbReference type="GO" id="GO:0046872">
    <property type="term" value="F:metal ion binding"/>
    <property type="evidence" value="ECO:0007669"/>
    <property type="project" value="UniProtKB-KW"/>
</dbReference>
<evidence type="ECO:0000313" key="27">
    <source>
        <dbReference type="EMBL" id="KAF0309005.1"/>
    </source>
</evidence>